<organism evidence="1 2">
    <name type="scientific">Rosistilla carotiformis</name>
    <dbReference type="NCBI Taxonomy" id="2528017"/>
    <lineage>
        <taxon>Bacteria</taxon>
        <taxon>Pseudomonadati</taxon>
        <taxon>Planctomycetota</taxon>
        <taxon>Planctomycetia</taxon>
        <taxon>Pirellulales</taxon>
        <taxon>Pirellulaceae</taxon>
        <taxon>Rosistilla</taxon>
    </lineage>
</organism>
<dbReference type="Proteomes" id="UP000315082">
    <property type="component" value="Chromosome"/>
</dbReference>
<dbReference type="RefSeq" id="WP_197452417.1">
    <property type="nucleotide sequence ID" value="NZ_CP036348.1"/>
</dbReference>
<name>A0A518JR50_9BACT</name>
<dbReference type="KEGG" id="rcf:Poly24_17360"/>
<dbReference type="EMBL" id="CP036348">
    <property type="protein sequence ID" value="QDV68030.1"/>
    <property type="molecule type" value="Genomic_DNA"/>
</dbReference>
<dbReference type="AlphaFoldDB" id="A0A518JR50"/>
<sequence length="109" mass="11982">MIDDAKEIEQTAFVERTSDRVGTFTLTKRIALHVRVRDGIVRGAAIGGYRNNIEGGRILDVLPVQSNLEAAEFNGLQHNAGCPDRQLLVGPVNRHTLKFATQALDVTKD</sequence>
<reference evidence="1 2" key="1">
    <citation type="submission" date="2019-02" db="EMBL/GenBank/DDBJ databases">
        <title>Deep-cultivation of Planctomycetes and their phenomic and genomic characterization uncovers novel biology.</title>
        <authorList>
            <person name="Wiegand S."/>
            <person name="Jogler M."/>
            <person name="Boedeker C."/>
            <person name="Pinto D."/>
            <person name="Vollmers J."/>
            <person name="Rivas-Marin E."/>
            <person name="Kohn T."/>
            <person name="Peeters S.H."/>
            <person name="Heuer A."/>
            <person name="Rast P."/>
            <person name="Oberbeckmann S."/>
            <person name="Bunk B."/>
            <person name="Jeske O."/>
            <person name="Meyerdierks A."/>
            <person name="Storesund J.E."/>
            <person name="Kallscheuer N."/>
            <person name="Luecker S."/>
            <person name="Lage O.M."/>
            <person name="Pohl T."/>
            <person name="Merkel B.J."/>
            <person name="Hornburger P."/>
            <person name="Mueller R.-W."/>
            <person name="Bruemmer F."/>
            <person name="Labrenz M."/>
            <person name="Spormann A.M."/>
            <person name="Op den Camp H."/>
            <person name="Overmann J."/>
            <person name="Amann R."/>
            <person name="Jetten M.S.M."/>
            <person name="Mascher T."/>
            <person name="Medema M.H."/>
            <person name="Devos D.P."/>
            <person name="Kaster A.-K."/>
            <person name="Ovreas L."/>
            <person name="Rohde M."/>
            <person name="Galperin M.Y."/>
            <person name="Jogler C."/>
        </authorList>
    </citation>
    <scope>NUCLEOTIDE SEQUENCE [LARGE SCALE GENOMIC DNA]</scope>
    <source>
        <strain evidence="1 2">Poly24</strain>
    </source>
</reference>
<gene>
    <name evidence="1" type="ORF">Poly24_17360</name>
</gene>
<protein>
    <submittedName>
        <fullName evidence="1">Uncharacterized protein</fullName>
    </submittedName>
</protein>
<evidence type="ECO:0000313" key="2">
    <source>
        <dbReference type="Proteomes" id="UP000315082"/>
    </source>
</evidence>
<keyword evidence="2" id="KW-1185">Reference proteome</keyword>
<proteinExistence type="predicted"/>
<evidence type="ECO:0000313" key="1">
    <source>
        <dbReference type="EMBL" id="QDV68030.1"/>
    </source>
</evidence>
<accession>A0A518JR50</accession>